<feature type="domain" description="HTH tetR-type" evidence="5">
    <location>
        <begin position="16"/>
        <end position="76"/>
    </location>
</feature>
<evidence type="ECO:0000313" key="6">
    <source>
        <dbReference type="EMBL" id="GAA3942026.1"/>
    </source>
</evidence>
<dbReference type="PANTHER" id="PTHR30055">
    <property type="entry name" value="HTH-TYPE TRANSCRIPTIONAL REGULATOR RUTR"/>
    <property type="match status" value="1"/>
</dbReference>
<evidence type="ECO:0000259" key="5">
    <source>
        <dbReference type="PROSITE" id="PS50977"/>
    </source>
</evidence>
<dbReference type="InterPro" id="IPR011075">
    <property type="entry name" value="TetR_C"/>
</dbReference>
<keyword evidence="1" id="KW-0805">Transcription regulation</keyword>
<keyword evidence="2 4" id="KW-0238">DNA-binding</keyword>
<dbReference type="RefSeq" id="WP_344819400.1">
    <property type="nucleotide sequence ID" value="NZ_BAABCP010000001.1"/>
</dbReference>
<dbReference type="InterPro" id="IPR036271">
    <property type="entry name" value="Tet_transcr_reg_TetR-rel_C_sf"/>
</dbReference>
<keyword evidence="7" id="KW-1185">Reference proteome</keyword>
<feature type="DNA-binding region" description="H-T-H motif" evidence="4">
    <location>
        <begin position="39"/>
        <end position="58"/>
    </location>
</feature>
<dbReference type="Gene3D" id="1.10.357.10">
    <property type="entry name" value="Tetracycline Repressor, domain 2"/>
    <property type="match status" value="1"/>
</dbReference>
<dbReference type="EMBL" id="BAABCP010000001">
    <property type="protein sequence ID" value="GAA3942026.1"/>
    <property type="molecule type" value="Genomic_DNA"/>
</dbReference>
<dbReference type="Pfam" id="PF16859">
    <property type="entry name" value="TetR_C_11"/>
    <property type="match status" value="1"/>
</dbReference>
<dbReference type="InterPro" id="IPR050109">
    <property type="entry name" value="HTH-type_TetR-like_transc_reg"/>
</dbReference>
<evidence type="ECO:0000256" key="1">
    <source>
        <dbReference type="ARBA" id="ARBA00023015"/>
    </source>
</evidence>
<evidence type="ECO:0000313" key="7">
    <source>
        <dbReference type="Proteomes" id="UP001501591"/>
    </source>
</evidence>
<evidence type="ECO:0000256" key="4">
    <source>
        <dbReference type="PROSITE-ProRule" id="PRU00335"/>
    </source>
</evidence>
<dbReference type="PANTHER" id="PTHR30055:SF148">
    <property type="entry name" value="TETR-FAMILY TRANSCRIPTIONAL REGULATOR"/>
    <property type="match status" value="1"/>
</dbReference>
<dbReference type="SUPFAM" id="SSF48498">
    <property type="entry name" value="Tetracyclin repressor-like, C-terminal domain"/>
    <property type="match status" value="1"/>
</dbReference>
<dbReference type="InterPro" id="IPR009057">
    <property type="entry name" value="Homeodomain-like_sf"/>
</dbReference>
<organism evidence="6 7">
    <name type="scientific">Microbacterium soli</name>
    <dbReference type="NCBI Taxonomy" id="446075"/>
    <lineage>
        <taxon>Bacteria</taxon>
        <taxon>Bacillati</taxon>
        <taxon>Actinomycetota</taxon>
        <taxon>Actinomycetes</taxon>
        <taxon>Micrococcales</taxon>
        <taxon>Microbacteriaceae</taxon>
        <taxon>Microbacterium</taxon>
    </lineage>
</organism>
<dbReference type="InterPro" id="IPR001647">
    <property type="entry name" value="HTH_TetR"/>
</dbReference>
<protein>
    <submittedName>
        <fullName evidence="6">TetR/AcrR family transcriptional regulator</fullName>
    </submittedName>
</protein>
<dbReference type="PROSITE" id="PS50977">
    <property type="entry name" value="HTH_TETR_2"/>
    <property type="match status" value="1"/>
</dbReference>
<evidence type="ECO:0000256" key="3">
    <source>
        <dbReference type="ARBA" id="ARBA00023163"/>
    </source>
</evidence>
<accession>A0ABP7ND26</accession>
<evidence type="ECO:0000256" key="2">
    <source>
        <dbReference type="ARBA" id="ARBA00023125"/>
    </source>
</evidence>
<dbReference type="Proteomes" id="UP001501591">
    <property type="component" value="Unassembled WGS sequence"/>
</dbReference>
<gene>
    <name evidence="6" type="ORF">GCM10022383_19820</name>
</gene>
<keyword evidence="3" id="KW-0804">Transcription</keyword>
<dbReference type="SUPFAM" id="SSF46689">
    <property type="entry name" value="Homeodomain-like"/>
    <property type="match status" value="1"/>
</dbReference>
<dbReference type="Gene3D" id="1.10.10.60">
    <property type="entry name" value="Homeodomain-like"/>
    <property type="match status" value="1"/>
</dbReference>
<comment type="caution">
    <text evidence="6">The sequence shown here is derived from an EMBL/GenBank/DDBJ whole genome shotgun (WGS) entry which is preliminary data.</text>
</comment>
<name>A0ABP7ND26_9MICO</name>
<sequence length="201" mass="22127">MTDSADAAPRRRRRGAALEAALLDAAWDELVATGFARLTMESIAARANTGVAVLYRRWANKDELVLAALERYRSTHTFELPDNGTLRDDLIDALTGMSASGSTFFAIAAATMFTGLITTGGLTPAQVRDRVFGEQRLARVRTIYQRAHDRGELDLARVPSAVLAMPFDLVRHDLLMDLKPLPPERIRSIVDDLFLPLIAAH</sequence>
<reference evidence="7" key="1">
    <citation type="journal article" date="2019" name="Int. J. Syst. Evol. Microbiol.">
        <title>The Global Catalogue of Microorganisms (GCM) 10K type strain sequencing project: providing services to taxonomists for standard genome sequencing and annotation.</title>
        <authorList>
            <consortium name="The Broad Institute Genomics Platform"/>
            <consortium name="The Broad Institute Genome Sequencing Center for Infectious Disease"/>
            <person name="Wu L."/>
            <person name="Ma J."/>
        </authorList>
    </citation>
    <scope>NUCLEOTIDE SEQUENCE [LARGE SCALE GENOMIC DNA]</scope>
    <source>
        <strain evidence="7">JCM 17024</strain>
    </source>
</reference>
<proteinExistence type="predicted"/>
<dbReference type="Pfam" id="PF00440">
    <property type="entry name" value="TetR_N"/>
    <property type="match status" value="1"/>
</dbReference>